<dbReference type="RefSeq" id="WP_158764880.1">
    <property type="nucleotide sequence ID" value="NZ_CP047045.1"/>
</dbReference>
<dbReference type="GO" id="GO:0016020">
    <property type="term" value="C:membrane"/>
    <property type="evidence" value="ECO:0007669"/>
    <property type="project" value="TreeGrafter"/>
</dbReference>
<dbReference type="GO" id="GO:0016747">
    <property type="term" value="F:acyltransferase activity, transferring groups other than amino-acyl groups"/>
    <property type="evidence" value="ECO:0007669"/>
    <property type="project" value="InterPro"/>
</dbReference>
<sequence>MTALAYPQELKPLTSLRFIAAFWVLLYHFKDHLGLGMGQFGLVADGYLGVDLFFTLSGFILAHVYLSQFEGGRFGYGGFLKNRIARVYPMHLAALGAMIVLFVGAGVMGAGVGSPEAFKWSDLPAHLFMVHAWGTTQAVGWNFPSWSISAEWAAYLLFPLVAALVLKAQRWSGLVAVGALALCVVSFWGLSNLHSVLPWVGNDFSQMTAQIGALRILPSFLLGVALYSFGRTHAAPKAWAWPIVMASAGWVLAVTTLGMWEGLVWFGLAGLLYGLAETSRHGVDAPMSGRVFVFLGAASYALYMIHLPIDIVWFHALERFGVTETSDLALRVGAMVGVFVVSIVASVFAYLWIEEPARKVIRKLELPKRAPAPQPSGAQ</sequence>
<dbReference type="Proteomes" id="UP000431269">
    <property type="component" value="Chromosome"/>
</dbReference>
<gene>
    <name evidence="3" type="ORF">DSM104635_00711</name>
</gene>
<keyword evidence="3" id="KW-0808">Transferase</keyword>
<feature type="domain" description="Acyltransferase 3" evidence="2">
    <location>
        <begin position="15"/>
        <end position="346"/>
    </location>
</feature>
<evidence type="ECO:0000259" key="2">
    <source>
        <dbReference type="Pfam" id="PF01757"/>
    </source>
</evidence>
<feature type="transmembrane region" description="Helical" evidence="1">
    <location>
        <begin position="87"/>
        <end position="112"/>
    </location>
</feature>
<dbReference type="AlphaFoldDB" id="A0A6I6MME6"/>
<dbReference type="EMBL" id="CP047045">
    <property type="protein sequence ID" value="QGZ93897.1"/>
    <property type="molecule type" value="Genomic_DNA"/>
</dbReference>
<organism evidence="3 4">
    <name type="scientific">Terricaulis silvestris</name>
    <dbReference type="NCBI Taxonomy" id="2686094"/>
    <lineage>
        <taxon>Bacteria</taxon>
        <taxon>Pseudomonadati</taxon>
        <taxon>Pseudomonadota</taxon>
        <taxon>Alphaproteobacteria</taxon>
        <taxon>Caulobacterales</taxon>
        <taxon>Caulobacteraceae</taxon>
        <taxon>Terricaulis</taxon>
    </lineage>
</organism>
<dbReference type="InterPro" id="IPR050879">
    <property type="entry name" value="Acyltransferase_3"/>
</dbReference>
<keyword evidence="1" id="KW-0812">Transmembrane</keyword>
<feature type="transmembrane region" description="Helical" evidence="1">
    <location>
        <begin position="211"/>
        <end position="229"/>
    </location>
</feature>
<keyword evidence="1" id="KW-0472">Membrane</keyword>
<feature type="transmembrane region" description="Helical" evidence="1">
    <location>
        <begin position="238"/>
        <end position="257"/>
    </location>
</feature>
<reference evidence="4" key="1">
    <citation type="submission" date="2019-12" db="EMBL/GenBank/DDBJ databases">
        <title>Complete genome of Terracaulis silvestris 0127_4.</title>
        <authorList>
            <person name="Vieira S."/>
            <person name="Riedel T."/>
            <person name="Sproer C."/>
            <person name="Pascual J."/>
            <person name="Boedeker C."/>
            <person name="Overmann J."/>
        </authorList>
    </citation>
    <scope>NUCLEOTIDE SEQUENCE [LARGE SCALE GENOMIC DNA]</scope>
    <source>
        <strain evidence="4">0127_4</strain>
    </source>
</reference>
<dbReference type="InterPro" id="IPR002656">
    <property type="entry name" value="Acyl_transf_3_dom"/>
</dbReference>
<feature type="transmembrane region" description="Helical" evidence="1">
    <location>
        <begin position="49"/>
        <end position="66"/>
    </location>
</feature>
<feature type="transmembrane region" description="Helical" evidence="1">
    <location>
        <begin position="146"/>
        <end position="166"/>
    </location>
</feature>
<proteinExistence type="predicted"/>
<evidence type="ECO:0000313" key="3">
    <source>
        <dbReference type="EMBL" id="QGZ93897.1"/>
    </source>
</evidence>
<dbReference type="PANTHER" id="PTHR23028">
    <property type="entry name" value="ACETYLTRANSFERASE"/>
    <property type="match status" value="1"/>
</dbReference>
<feature type="transmembrane region" description="Helical" evidence="1">
    <location>
        <begin position="263"/>
        <end position="279"/>
    </location>
</feature>
<keyword evidence="1" id="KW-1133">Transmembrane helix</keyword>
<evidence type="ECO:0000256" key="1">
    <source>
        <dbReference type="SAM" id="Phobius"/>
    </source>
</evidence>
<feature type="transmembrane region" description="Helical" evidence="1">
    <location>
        <begin position="12"/>
        <end position="29"/>
    </location>
</feature>
<dbReference type="GO" id="GO:0000271">
    <property type="term" value="P:polysaccharide biosynthetic process"/>
    <property type="evidence" value="ECO:0007669"/>
    <property type="project" value="TreeGrafter"/>
</dbReference>
<keyword evidence="4" id="KW-1185">Reference proteome</keyword>
<feature type="transmembrane region" description="Helical" evidence="1">
    <location>
        <begin position="291"/>
        <end position="316"/>
    </location>
</feature>
<dbReference type="PANTHER" id="PTHR23028:SF53">
    <property type="entry name" value="ACYL_TRANSF_3 DOMAIN-CONTAINING PROTEIN"/>
    <property type="match status" value="1"/>
</dbReference>
<protein>
    <submittedName>
        <fullName evidence="3">Acyltransferase family protein</fullName>
    </submittedName>
</protein>
<dbReference type="Pfam" id="PF01757">
    <property type="entry name" value="Acyl_transf_3"/>
    <property type="match status" value="1"/>
</dbReference>
<keyword evidence="3" id="KW-0012">Acyltransferase</keyword>
<name>A0A6I6MME6_9CAUL</name>
<feature type="transmembrane region" description="Helical" evidence="1">
    <location>
        <begin position="173"/>
        <end position="191"/>
    </location>
</feature>
<evidence type="ECO:0000313" key="4">
    <source>
        <dbReference type="Proteomes" id="UP000431269"/>
    </source>
</evidence>
<accession>A0A6I6MME6</accession>
<dbReference type="KEGG" id="tsv:DSM104635_00711"/>
<feature type="transmembrane region" description="Helical" evidence="1">
    <location>
        <begin position="328"/>
        <end position="353"/>
    </location>
</feature>